<protein>
    <submittedName>
        <fullName evidence="1">Uncharacterized protein</fullName>
    </submittedName>
</protein>
<reference evidence="1 2" key="1">
    <citation type="submission" date="2018-06" db="EMBL/GenBank/DDBJ databases">
        <title>Genomic Encyclopedia of Type Strains, Phase IV (KMG-IV): sequencing the most valuable type-strain genomes for metagenomic binning, comparative biology and taxonomic classification.</title>
        <authorList>
            <person name="Goeker M."/>
        </authorList>
    </citation>
    <scope>NUCLEOTIDE SEQUENCE [LARGE SCALE GENOMIC DNA]</scope>
    <source>
        <strain evidence="1 2">DSM 25532</strain>
    </source>
</reference>
<proteinExistence type="predicted"/>
<dbReference type="EMBL" id="QNRR01000012">
    <property type="protein sequence ID" value="RBP38084.1"/>
    <property type="molecule type" value="Genomic_DNA"/>
</dbReference>
<name>A0A366H980_9BACT</name>
<gene>
    <name evidence="1" type="ORF">DES53_11282</name>
</gene>
<evidence type="ECO:0000313" key="2">
    <source>
        <dbReference type="Proteomes" id="UP000253426"/>
    </source>
</evidence>
<organism evidence="1 2">
    <name type="scientific">Roseimicrobium gellanilyticum</name>
    <dbReference type="NCBI Taxonomy" id="748857"/>
    <lineage>
        <taxon>Bacteria</taxon>
        <taxon>Pseudomonadati</taxon>
        <taxon>Verrucomicrobiota</taxon>
        <taxon>Verrucomicrobiia</taxon>
        <taxon>Verrucomicrobiales</taxon>
        <taxon>Verrucomicrobiaceae</taxon>
        <taxon>Roseimicrobium</taxon>
    </lineage>
</organism>
<evidence type="ECO:0000313" key="1">
    <source>
        <dbReference type="EMBL" id="RBP38084.1"/>
    </source>
</evidence>
<accession>A0A366H980</accession>
<dbReference type="Proteomes" id="UP000253426">
    <property type="component" value="Unassembled WGS sequence"/>
</dbReference>
<keyword evidence="2" id="KW-1185">Reference proteome</keyword>
<comment type="caution">
    <text evidence="1">The sequence shown here is derived from an EMBL/GenBank/DDBJ whole genome shotgun (WGS) entry which is preliminary data.</text>
</comment>
<sequence length="36" mass="3938">MQNTDCCRSDKAAIEAFALMLTTNDGPAHDVSFHVK</sequence>
<dbReference type="AlphaFoldDB" id="A0A366H980"/>